<evidence type="ECO:0008006" key="4">
    <source>
        <dbReference type="Google" id="ProtNLM"/>
    </source>
</evidence>
<dbReference type="GeneID" id="6017367"/>
<dbReference type="EMBL" id="AACS02000007">
    <property type="protein sequence ID" value="EAU81124.2"/>
    <property type="molecule type" value="Genomic_DNA"/>
</dbReference>
<dbReference type="VEuPathDB" id="FungiDB:CC1G_09766"/>
<dbReference type="eggNOG" id="ENOG502SMI2">
    <property type="taxonomic scope" value="Eukaryota"/>
</dbReference>
<protein>
    <recommendedName>
        <fullName evidence="4">SAP domain-containing protein</fullName>
    </recommendedName>
</protein>
<dbReference type="InParanoid" id="A8PE31"/>
<name>A8PE31_COPC7</name>
<dbReference type="PANTHER" id="PTHR46579:SF1">
    <property type="entry name" value="F5_8 TYPE C DOMAIN-CONTAINING PROTEIN"/>
    <property type="match status" value="1"/>
</dbReference>
<dbReference type="Proteomes" id="UP000001861">
    <property type="component" value="Unassembled WGS sequence"/>
</dbReference>
<dbReference type="OMA" id="ATIRIFC"/>
<dbReference type="Pfam" id="PF02992">
    <property type="entry name" value="Transposase_21"/>
    <property type="match status" value="1"/>
</dbReference>
<feature type="compositionally biased region" description="Basic and acidic residues" evidence="1">
    <location>
        <begin position="104"/>
        <end position="117"/>
    </location>
</feature>
<sequence>MPPPKLPVINHLCECSECTLHPGPCPVTGLPSSGRWIPEKEAKAHRKLEEKRGLASSKLAPYRIDSSSTLSPQTVGVSEPSNLRPFTAYQRPIASSSRPTANDGSKKKYKTVEKNSHPNDSASSAINLLLEEIRPADQIFNDPATILCFSTSPGASQRSPALSDPELEEILSLDPSIAANSQAIGYLGLLERAHAYAVSQKGHPNVSVRLRATTLMKTVERNRKRCQELLLKEWERQKEVSLHSNVFNTSHFYSNKRHLFSNTVLAIYLIVSTLHLLSNISIDDCTFLLKSFALVTSLQIIESGISTLPLHSSASHVRLDIRRIIGPEYLDLMPRSRAYICCPQCFRLYWVDPSLPATSRPELCTAITFGAVCGARLRKRRKTRSGVSETPIREFHHQEFNEYLGRLFARPDLQDYLYSDPTERFPNKDFVWDIWDATALRDFKDSDGTTFVKAPKGESRLVFSLNMDGFNPYRNKEAGKKVTVGALYMVCLNLPPTIRYDLENIYLVGIIPGPQGPSQHELNHLLRPLVKDLLRLWSPGVYLTQTFRFPEGCTVRGALVPLVCDLPASRQTSGFAHYKSNKFCSECHQCLDDINDLDVENWRRRSWKDHLEWARKWKSASSLAEREAITHEHGVRWSELLRLPYWDPTAFTIIDSMHAFYLRLFQHHCRSIWGMDVTLEDGDGITFDRTGTQPTEAQVRHGTHILRHGTEEALKGLSVPVLRELCRETSTLNFRGKKKFLVDRLLQYRVRQGWFTDTGRYVPPSSSEDPAPVSNDESELSKGRTIEDLFANGSKTDIRKLTKVDALIVFRSKVMPMISPPMSEELVSRLGKEVLKEYIQNERKRLGLISSDGSSPATAPRKTRVLGRGVLEEIRRDMVQLRVPTWQALAPKRPGEKKWGKFTADQWRTFCMINLPITLIRLWGSKPSGSIERRRLENFMHLVSAVKLATMHRLNEERIRQYEFHIRQYLTTLLELYPGTTITPYQHLALHFGRQLRSFGPVHAWRCFPFERYNYIMQSIPKNMKFGEMEKTMFVRFCAAQCLRAIYKCFALPAALHKLVRIFHDRYSKDYRGTRINDVLIHNSRYEVLKSAVESEGQKSAFLRKSEHEALTRWISAHQPYVSVIPKKATYHTSITRLGQRFTPSTSSKTDSRVIFSVGHSGEWRAGRIHSIFSHSRDFMGTRVSQTFAAIEELEELEDDLRHLDHYREFQVAGGRLLKRTLRGELTVVDISQVQCHFAACPQEIVAGPLVTIQCTTVLPLDKVHTAPYL</sequence>
<evidence type="ECO:0000313" key="2">
    <source>
        <dbReference type="EMBL" id="EAU81124.2"/>
    </source>
</evidence>
<dbReference type="PANTHER" id="PTHR46579">
    <property type="entry name" value="F5/8 TYPE C DOMAIN-CONTAINING PROTEIN-RELATED"/>
    <property type="match status" value="1"/>
</dbReference>
<evidence type="ECO:0000313" key="3">
    <source>
        <dbReference type="Proteomes" id="UP000001861"/>
    </source>
</evidence>
<dbReference type="OrthoDB" id="3248986at2759"/>
<dbReference type="HOGENOM" id="CLU_002101_0_0_1"/>
<dbReference type="KEGG" id="cci:CC1G_09766"/>
<keyword evidence="3" id="KW-1185">Reference proteome</keyword>
<reference evidence="2 3" key="1">
    <citation type="journal article" date="2010" name="Proc. Natl. Acad. Sci. U.S.A.">
        <title>Insights into evolution of multicellular fungi from the assembled chromosomes of the mushroom Coprinopsis cinerea (Coprinus cinereus).</title>
        <authorList>
            <person name="Stajich J.E."/>
            <person name="Wilke S.K."/>
            <person name="Ahren D."/>
            <person name="Au C.H."/>
            <person name="Birren B.W."/>
            <person name="Borodovsky M."/>
            <person name="Burns C."/>
            <person name="Canback B."/>
            <person name="Casselton L.A."/>
            <person name="Cheng C.K."/>
            <person name="Deng J."/>
            <person name="Dietrich F.S."/>
            <person name="Fargo D.C."/>
            <person name="Farman M.L."/>
            <person name="Gathman A.C."/>
            <person name="Goldberg J."/>
            <person name="Guigo R."/>
            <person name="Hoegger P.J."/>
            <person name="Hooker J.B."/>
            <person name="Huggins A."/>
            <person name="James T.Y."/>
            <person name="Kamada T."/>
            <person name="Kilaru S."/>
            <person name="Kodira C."/>
            <person name="Kues U."/>
            <person name="Kupfer D."/>
            <person name="Kwan H.S."/>
            <person name="Lomsadze A."/>
            <person name="Li W."/>
            <person name="Lilly W.W."/>
            <person name="Ma L.J."/>
            <person name="Mackey A.J."/>
            <person name="Manning G."/>
            <person name="Martin F."/>
            <person name="Muraguchi H."/>
            <person name="Natvig D.O."/>
            <person name="Palmerini H."/>
            <person name="Ramesh M.A."/>
            <person name="Rehmeyer C.J."/>
            <person name="Roe B.A."/>
            <person name="Shenoy N."/>
            <person name="Stanke M."/>
            <person name="Ter-Hovhannisyan V."/>
            <person name="Tunlid A."/>
            <person name="Velagapudi R."/>
            <person name="Vision T.J."/>
            <person name="Zeng Q."/>
            <person name="Zolan M.E."/>
            <person name="Pukkila P.J."/>
        </authorList>
    </citation>
    <scope>NUCLEOTIDE SEQUENCE [LARGE SCALE GENOMIC DNA]</scope>
    <source>
        <strain evidence="3">Okayama-7 / 130 / ATCC MYA-4618 / FGSC 9003</strain>
    </source>
</reference>
<feature type="region of interest" description="Disordered" evidence="1">
    <location>
        <begin position="759"/>
        <end position="780"/>
    </location>
</feature>
<dbReference type="AlphaFoldDB" id="A8PE31"/>
<dbReference type="InterPro" id="IPR004242">
    <property type="entry name" value="Transposase_21"/>
</dbReference>
<organism evidence="2 3">
    <name type="scientific">Coprinopsis cinerea (strain Okayama-7 / 130 / ATCC MYA-4618 / FGSC 9003)</name>
    <name type="common">Inky cap fungus</name>
    <name type="synonym">Hormographiella aspergillata</name>
    <dbReference type="NCBI Taxonomy" id="240176"/>
    <lineage>
        <taxon>Eukaryota</taxon>
        <taxon>Fungi</taxon>
        <taxon>Dikarya</taxon>
        <taxon>Basidiomycota</taxon>
        <taxon>Agaricomycotina</taxon>
        <taxon>Agaricomycetes</taxon>
        <taxon>Agaricomycetidae</taxon>
        <taxon>Agaricales</taxon>
        <taxon>Agaricineae</taxon>
        <taxon>Psathyrellaceae</taxon>
        <taxon>Coprinopsis</taxon>
    </lineage>
</organism>
<dbReference type="RefSeq" id="XP_001840715.2">
    <property type="nucleotide sequence ID" value="XM_001840663.2"/>
</dbReference>
<feature type="region of interest" description="Disordered" evidence="1">
    <location>
        <begin position="88"/>
        <end position="121"/>
    </location>
</feature>
<evidence type="ECO:0000256" key="1">
    <source>
        <dbReference type="SAM" id="MobiDB-lite"/>
    </source>
</evidence>
<comment type="caution">
    <text evidence="2">The sequence shown here is derived from an EMBL/GenBank/DDBJ whole genome shotgun (WGS) entry which is preliminary data.</text>
</comment>
<feature type="compositionally biased region" description="Polar residues" evidence="1">
    <location>
        <begin position="93"/>
        <end position="103"/>
    </location>
</feature>
<proteinExistence type="predicted"/>
<gene>
    <name evidence="2" type="ORF">CC1G_09766</name>
</gene>
<accession>A8PE31</accession>